<feature type="region of interest" description="Disordered" evidence="1">
    <location>
        <begin position="157"/>
        <end position="196"/>
    </location>
</feature>
<feature type="region of interest" description="Disordered" evidence="1">
    <location>
        <begin position="269"/>
        <end position="288"/>
    </location>
</feature>
<organism evidence="2 3">
    <name type="scientific">Cirrhinus mrigala</name>
    <name type="common">Mrigala</name>
    <dbReference type="NCBI Taxonomy" id="683832"/>
    <lineage>
        <taxon>Eukaryota</taxon>
        <taxon>Metazoa</taxon>
        <taxon>Chordata</taxon>
        <taxon>Craniata</taxon>
        <taxon>Vertebrata</taxon>
        <taxon>Euteleostomi</taxon>
        <taxon>Actinopterygii</taxon>
        <taxon>Neopterygii</taxon>
        <taxon>Teleostei</taxon>
        <taxon>Ostariophysi</taxon>
        <taxon>Cypriniformes</taxon>
        <taxon>Cyprinidae</taxon>
        <taxon>Labeoninae</taxon>
        <taxon>Labeonini</taxon>
        <taxon>Cirrhinus</taxon>
    </lineage>
</organism>
<evidence type="ECO:0000256" key="1">
    <source>
        <dbReference type="SAM" id="MobiDB-lite"/>
    </source>
</evidence>
<feature type="compositionally biased region" description="Polar residues" evidence="1">
    <location>
        <begin position="324"/>
        <end position="334"/>
    </location>
</feature>
<reference evidence="2 3" key="1">
    <citation type="submission" date="2024-05" db="EMBL/GenBank/DDBJ databases">
        <title>Genome sequencing and assembly of Indian major carp, Cirrhinus mrigala (Hamilton, 1822).</title>
        <authorList>
            <person name="Mohindra V."/>
            <person name="Chowdhury L.M."/>
            <person name="Lal K."/>
            <person name="Jena J.K."/>
        </authorList>
    </citation>
    <scope>NUCLEOTIDE SEQUENCE [LARGE SCALE GENOMIC DNA]</scope>
    <source>
        <strain evidence="2">CM1030</strain>
        <tissue evidence="2">Blood</tissue>
    </source>
</reference>
<feature type="region of interest" description="Disordered" evidence="1">
    <location>
        <begin position="324"/>
        <end position="354"/>
    </location>
</feature>
<protein>
    <submittedName>
        <fullName evidence="2">Uncharacterized protein</fullName>
    </submittedName>
</protein>
<feature type="compositionally biased region" description="Polar residues" evidence="1">
    <location>
        <begin position="178"/>
        <end position="191"/>
    </location>
</feature>
<comment type="caution">
    <text evidence="2">The sequence shown here is derived from an EMBL/GenBank/DDBJ whole genome shotgun (WGS) entry which is preliminary data.</text>
</comment>
<feature type="compositionally biased region" description="Basic and acidic residues" evidence="1">
    <location>
        <begin position="89"/>
        <end position="119"/>
    </location>
</feature>
<feature type="non-terminal residue" evidence="2">
    <location>
        <position position="354"/>
    </location>
</feature>
<feature type="region of interest" description="Disordered" evidence="1">
    <location>
        <begin position="89"/>
        <end position="123"/>
    </location>
</feature>
<gene>
    <name evidence="2" type="ORF">M9458_039724</name>
</gene>
<name>A0ABD0NSP5_CIRMR</name>
<keyword evidence="3" id="KW-1185">Reference proteome</keyword>
<dbReference type="EMBL" id="JAMKFB020000020">
    <property type="protein sequence ID" value="KAL0163971.1"/>
    <property type="molecule type" value="Genomic_DNA"/>
</dbReference>
<dbReference type="Proteomes" id="UP001529510">
    <property type="component" value="Unassembled WGS sequence"/>
</dbReference>
<evidence type="ECO:0000313" key="3">
    <source>
        <dbReference type="Proteomes" id="UP001529510"/>
    </source>
</evidence>
<accession>A0ABD0NSP5</accession>
<proteinExistence type="predicted"/>
<dbReference type="AlphaFoldDB" id="A0ABD0NSP5"/>
<sequence length="354" mass="39529">HDSAYDSTDPDVDCDCVEAESQTRENNMMPCGSPSLHKLELSDIHSSSSDTIFDACTKPFNRRCSEPSIFLSAPMVGLRELARSHDNFSTEKEDFDDQPLKKQNSDDSFLHSNRCENRRSQMSLKKLELPISVSSPASKAGSCPSFCSSDSTSSNFSEQSITTSPLPSPASPRKSTRHSSFMSKSKHSNGQGDAEVTRRSLSMRAKSLGNFTFNRSSLKKGDSQKEAVFPCETLQEDSQNETENIDELVRRRRPLSAIEVFQHVDSRMPCSPPSYEQALQTGAQPAPPQYKAMTVQHARELGRKSRPISMNDYLLDNYKVNQPTEDTETFTESVQVEEPQPVSFRQRAMSESVS</sequence>
<evidence type="ECO:0000313" key="2">
    <source>
        <dbReference type="EMBL" id="KAL0163971.1"/>
    </source>
</evidence>
<feature type="non-terminal residue" evidence="2">
    <location>
        <position position="1"/>
    </location>
</feature>